<keyword evidence="2" id="KW-0808">Transferase</keyword>
<dbReference type="InterPro" id="IPR029063">
    <property type="entry name" value="SAM-dependent_MTases_sf"/>
</dbReference>
<keyword evidence="7" id="KW-1185">Reference proteome</keyword>
<dbReference type="CDD" id="cd02440">
    <property type="entry name" value="AdoMet_MTases"/>
    <property type="match status" value="1"/>
</dbReference>
<keyword evidence="3" id="KW-0949">S-adenosyl-L-methionine</keyword>
<dbReference type="InParanoid" id="G0EFX2"/>
<dbReference type="SUPFAM" id="SSF53335">
    <property type="entry name" value="S-adenosyl-L-methionine-dependent methyltransferases"/>
    <property type="match status" value="1"/>
</dbReference>
<dbReference type="HOGENOM" id="CLU_005316_0_1_2"/>
<dbReference type="InterPro" id="IPR035926">
    <property type="entry name" value="NusB-like_sf"/>
</dbReference>
<dbReference type="RefSeq" id="WP_014026750.1">
    <property type="nucleotide sequence ID" value="NC_015931.1"/>
</dbReference>
<dbReference type="InterPro" id="IPR049560">
    <property type="entry name" value="MeTrfase_RsmB-F_NOP2_cat"/>
</dbReference>
<dbReference type="GO" id="GO:0003723">
    <property type="term" value="F:RNA binding"/>
    <property type="evidence" value="ECO:0007669"/>
    <property type="project" value="UniProtKB-KW"/>
</dbReference>
<proteinExistence type="predicted"/>
<dbReference type="GeneID" id="11138394"/>
<dbReference type="InterPro" id="IPR054728">
    <property type="entry name" value="RsmB-like_ferredoxin"/>
</dbReference>
<accession>G0EFX2</accession>
<dbReference type="GO" id="GO:0030488">
    <property type="term" value="P:tRNA methylation"/>
    <property type="evidence" value="ECO:0007669"/>
    <property type="project" value="TreeGrafter"/>
</dbReference>
<dbReference type="PANTHER" id="PTHR22807:SF74">
    <property type="entry name" value="TRNA (CYTOSINE(48)-C(5))-METHYLTRANSFERASE"/>
    <property type="match status" value="1"/>
</dbReference>
<evidence type="ECO:0000313" key="6">
    <source>
        <dbReference type="EMBL" id="AEM39073.1"/>
    </source>
</evidence>
<gene>
    <name evidence="6" type="ordered locus">Pyrfu_1211</name>
</gene>
<name>G0EFX2_PYRF1</name>
<sequence length="433" mass="49145">MTGRVFVTRFDLEVLLEALVEAERLRPAQYARRRVFARRGVAGGKARFLAAILASIWRMAGLLDESLGAAGIDVSMLDERGRSEARLTAYLLLREERCARDERCVRLLEELGGVAARVVEAWRAGRLELDEELLEYLVPRWLLERVKSLLPGEWRELLRAFNSAPPVSLRVNTLKASYDRVWLILEEEGREPRRSRWAPEWGVIVGNPRDLHESRVIRHALAYPQDEASIVASLVLDPKPGELVFDLTAAPGGKTLHMAALMGNRGRIVAIDVSRLKARLLERNVERHGARIVEVRVMDAREAPRVYGESVADRVMLDAPCTSSGTLARNPDLRWRITPEEVYKMHRLQVELLEAAVRLAKPGARILYATCSIFPEEGEEVVKKILERRSDVEVVPLEAPFDPSPWLRGAMRAWPHRHGTIGFFYALLEKTRR</sequence>
<dbReference type="AlphaFoldDB" id="G0EFX2"/>
<organism evidence="6 7">
    <name type="scientific">Pyrolobus fumarii (strain DSM 11204 / 1A)</name>
    <dbReference type="NCBI Taxonomy" id="694429"/>
    <lineage>
        <taxon>Archaea</taxon>
        <taxon>Thermoproteota</taxon>
        <taxon>Thermoprotei</taxon>
        <taxon>Desulfurococcales</taxon>
        <taxon>Pyrodictiaceae</taxon>
        <taxon>Pyrolobus</taxon>
    </lineage>
</organism>
<keyword evidence="1" id="KW-0489">Methyltransferase</keyword>
<dbReference type="Gene3D" id="3.40.50.150">
    <property type="entry name" value="Vaccinia Virus protein VP39"/>
    <property type="match status" value="1"/>
</dbReference>
<dbReference type="Gene3D" id="1.10.940.10">
    <property type="entry name" value="NusB-like"/>
    <property type="match status" value="1"/>
</dbReference>
<feature type="domain" description="SAM-dependent MTase RsmB/NOP-type" evidence="5">
    <location>
        <begin position="157"/>
        <end position="431"/>
    </location>
</feature>
<evidence type="ECO:0000256" key="1">
    <source>
        <dbReference type="ARBA" id="ARBA00022603"/>
    </source>
</evidence>
<evidence type="ECO:0000256" key="4">
    <source>
        <dbReference type="ARBA" id="ARBA00022884"/>
    </source>
</evidence>
<dbReference type="GO" id="GO:0016428">
    <property type="term" value="F:tRNA (cytidine-5-)-methyltransferase activity"/>
    <property type="evidence" value="ECO:0007669"/>
    <property type="project" value="TreeGrafter"/>
</dbReference>
<dbReference type="Pfam" id="PF22458">
    <property type="entry name" value="RsmF-B_ferredox"/>
    <property type="match status" value="1"/>
</dbReference>
<dbReference type="InterPro" id="IPR023267">
    <property type="entry name" value="RCMT"/>
</dbReference>
<dbReference type="EMBL" id="CP002838">
    <property type="protein sequence ID" value="AEM39073.1"/>
    <property type="molecule type" value="Genomic_DNA"/>
</dbReference>
<dbReference type="KEGG" id="pfm:Pyrfu_1211"/>
<evidence type="ECO:0000256" key="3">
    <source>
        <dbReference type="ARBA" id="ARBA00022691"/>
    </source>
</evidence>
<dbReference type="InterPro" id="IPR001678">
    <property type="entry name" value="MeTrfase_RsmB-F_NOP2_dom"/>
</dbReference>
<reference evidence="6 7" key="1">
    <citation type="journal article" date="2011" name="Stand. Genomic Sci.">
        <title>Complete genome sequence of the hyperthermophilic chemolithoautotroph Pyrolobus fumarii type strain (1A).</title>
        <authorList>
            <person name="Anderson I."/>
            <person name="Goker M."/>
            <person name="Nolan M."/>
            <person name="Lucas S."/>
            <person name="Hammon N."/>
            <person name="Deshpande S."/>
            <person name="Cheng J.F."/>
            <person name="Tapia R."/>
            <person name="Han C."/>
            <person name="Goodwin L."/>
            <person name="Pitluck S."/>
            <person name="Huntemann M."/>
            <person name="Liolios K."/>
            <person name="Ivanova N."/>
            <person name="Pagani I."/>
            <person name="Mavromatis K."/>
            <person name="Ovchinikova G."/>
            <person name="Pati A."/>
            <person name="Chen A."/>
            <person name="Palaniappan K."/>
            <person name="Land M."/>
            <person name="Hauser L."/>
            <person name="Brambilla E.M."/>
            <person name="Huber H."/>
            <person name="Yasawong M."/>
            <person name="Rohde M."/>
            <person name="Spring S."/>
            <person name="Abt B."/>
            <person name="Sikorski J."/>
            <person name="Wirth R."/>
            <person name="Detter J.C."/>
            <person name="Woyke T."/>
            <person name="Bristow J."/>
            <person name="Eisen J.A."/>
            <person name="Markowitz V."/>
            <person name="Hugenholtz P."/>
            <person name="Kyrpides N.C."/>
            <person name="Klenk H.P."/>
            <person name="Lapidus A."/>
        </authorList>
    </citation>
    <scope>NUCLEOTIDE SEQUENCE [LARGE SCALE GENOMIC DNA]</scope>
    <source>
        <strain evidence="7">DSM 11204 / 1A</strain>
    </source>
</reference>
<keyword evidence="4" id="KW-0694">RNA-binding</keyword>
<evidence type="ECO:0000256" key="2">
    <source>
        <dbReference type="ARBA" id="ARBA00022679"/>
    </source>
</evidence>
<dbReference type="Pfam" id="PF01189">
    <property type="entry name" value="Methyltr_RsmB-F"/>
    <property type="match status" value="1"/>
</dbReference>
<dbReference type="eggNOG" id="arCOG00974">
    <property type="taxonomic scope" value="Archaea"/>
</dbReference>
<dbReference type="PROSITE" id="PS51686">
    <property type="entry name" value="SAM_MT_RSMB_NOP"/>
    <property type="match status" value="1"/>
</dbReference>
<evidence type="ECO:0000259" key="5">
    <source>
        <dbReference type="PROSITE" id="PS51686"/>
    </source>
</evidence>
<dbReference type="PANTHER" id="PTHR22807">
    <property type="entry name" value="NOP2 YEAST -RELATED NOL1/NOP2/FMU SUN DOMAIN-CONTAINING"/>
    <property type="match status" value="1"/>
</dbReference>
<dbReference type="STRING" id="694429.Pyrfu_1211"/>
<dbReference type="OrthoDB" id="14725at2157"/>
<protein>
    <submittedName>
        <fullName evidence="6">Fmu (Sun) domain protein</fullName>
    </submittedName>
</protein>
<dbReference type="Proteomes" id="UP000001037">
    <property type="component" value="Chromosome"/>
</dbReference>
<dbReference type="PRINTS" id="PR02008">
    <property type="entry name" value="RCMTFAMILY"/>
</dbReference>
<evidence type="ECO:0000313" key="7">
    <source>
        <dbReference type="Proteomes" id="UP000001037"/>
    </source>
</evidence>